<feature type="compositionally biased region" description="Basic residues" evidence="1">
    <location>
        <begin position="748"/>
        <end position="762"/>
    </location>
</feature>
<feature type="compositionally biased region" description="Low complexity" evidence="1">
    <location>
        <begin position="523"/>
        <end position="535"/>
    </location>
</feature>
<comment type="caution">
    <text evidence="2">The sequence shown here is derived from an EMBL/GenBank/DDBJ whole genome shotgun (WGS) entry which is preliminary data.</text>
</comment>
<evidence type="ECO:0000256" key="1">
    <source>
        <dbReference type="SAM" id="MobiDB-lite"/>
    </source>
</evidence>
<feature type="compositionally biased region" description="Pro residues" evidence="1">
    <location>
        <begin position="433"/>
        <end position="445"/>
    </location>
</feature>
<feature type="compositionally biased region" description="Polar residues" evidence="1">
    <location>
        <begin position="152"/>
        <end position="163"/>
    </location>
</feature>
<feature type="region of interest" description="Disordered" evidence="1">
    <location>
        <begin position="740"/>
        <end position="785"/>
    </location>
</feature>
<feature type="compositionally biased region" description="Low complexity" evidence="1">
    <location>
        <begin position="554"/>
        <end position="563"/>
    </location>
</feature>
<reference evidence="2 3" key="1">
    <citation type="submission" date="2024-01" db="EMBL/GenBank/DDBJ databases">
        <authorList>
            <person name="Allen C."/>
            <person name="Tagirdzhanova G."/>
        </authorList>
    </citation>
    <scope>NUCLEOTIDE SEQUENCE [LARGE SCALE GENOMIC DNA]</scope>
</reference>
<feature type="region of interest" description="Disordered" evidence="1">
    <location>
        <begin position="408"/>
        <end position="725"/>
    </location>
</feature>
<proteinExistence type="predicted"/>
<protein>
    <submittedName>
        <fullName evidence="2">Uncharacterized protein</fullName>
    </submittedName>
</protein>
<sequence>MDSPNNGKMGVFLTQMFQFWYHVGFMPALGLDDNGSMAIAFGRLLRALEDGSWPTADIEPKDMAEASWCIKNIMFDSIEKVEALLDIHQQQQQQKQDQQSASFSAPNSLRSLASTNTMAGRLIGITIAITEMLGQVKAAQDLQDEQDKQDQGTNSVYNGSSGRWNVFGRYPASSPPSSSSSPPPPRRVPLNRLNWTHPPPPPPPPPASRPWAPPPPPKMTPHTPPHLNNNKVNNGSIDESSLGDTVILREMNDNYFHGALSGTEMSPEYLFEIARHLAPEDAFSYTRPIPPENLQTLVCAVAGWALGSNAMKVSTVRLESLTYSQIVNMLVLSGTMLHRSTTDRSTAAASSSRSAFTDDSSEYRSTSTLRQSFSSSGASTSSRAGTVSPPKPRIFRVLAIAAANADDSSSAVSVNSGPRRDSPSGSDFSRPWNPLPPPLRPPFPLGGPIKPRMEPLGFYNSTISRHPPPPMLRPSGATSYSTPPRWPISTGRPLPYLGSKKKKKGTSGFLGTKSAVDSDDSRSNSGSDSDSGSDSNDSRGSRRSRRYQTDGDSDSGSDSGSESDSSDKKRHRRKFAKRHSKKSGSKSKSKTSKKTKKSKRGKKGDDDDADSDWDAVSEKSLTVYSASDSDSTSSASESGSVSGSDSDPDAGSDSDVSHPRRKSKKSKGKRKHRSSRKADASSSEASSDSGSDSGVNSAASPDSGTEDNSDEDYYSDDNPAATRDGFTRWFIDGLEKARKEAIKEAKAKSKKSSKSKGSKNTKSKTEDKGSRSAKVKHRDSFVVVD</sequence>
<feature type="compositionally biased region" description="Basic residues" evidence="1">
    <location>
        <begin position="568"/>
        <end position="602"/>
    </location>
</feature>
<gene>
    <name evidence="2" type="ORF">SEUCBS140593_002567</name>
</gene>
<keyword evidence="3" id="KW-1185">Reference proteome</keyword>
<feature type="compositionally biased region" description="Basic residues" evidence="1">
    <location>
        <begin position="659"/>
        <end position="675"/>
    </location>
</feature>
<feature type="compositionally biased region" description="Low complexity" evidence="1">
    <location>
        <begin position="171"/>
        <end position="180"/>
    </location>
</feature>
<feature type="compositionally biased region" description="Acidic residues" evidence="1">
    <location>
        <begin position="606"/>
        <end position="615"/>
    </location>
</feature>
<accession>A0ABP0B7M6</accession>
<dbReference type="EMBL" id="CAWUHD010000017">
    <property type="protein sequence ID" value="CAK7215531.1"/>
    <property type="molecule type" value="Genomic_DNA"/>
</dbReference>
<feature type="compositionally biased region" description="Acidic residues" evidence="1">
    <location>
        <begin position="704"/>
        <end position="715"/>
    </location>
</feature>
<dbReference type="Proteomes" id="UP001642482">
    <property type="component" value="Unassembled WGS sequence"/>
</dbReference>
<name>A0ABP0B7M6_9PEZI</name>
<evidence type="ECO:0000313" key="2">
    <source>
        <dbReference type="EMBL" id="CAK7215531.1"/>
    </source>
</evidence>
<feature type="compositionally biased region" description="Pro residues" evidence="1">
    <location>
        <begin position="197"/>
        <end position="224"/>
    </location>
</feature>
<feature type="region of interest" description="Disordered" evidence="1">
    <location>
        <begin position="141"/>
        <end position="234"/>
    </location>
</feature>
<feature type="compositionally biased region" description="Low complexity" evidence="1">
    <location>
        <begin position="680"/>
        <end position="700"/>
    </location>
</feature>
<evidence type="ECO:0000313" key="3">
    <source>
        <dbReference type="Proteomes" id="UP001642482"/>
    </source>
</evidence>
<dbReference type="PANTHER" id="PTHR23330">
    <property type="entry name" value="P300 TRANSCRIPTIONAL COFACTOR JMY-RELATED"/>
    <property type="match status" value="1"/>
</dbReference>
<feature type="compositionally biased region" description="Low complexity" evidence="1">
    <location>
        <begin position="623"/>
        <end position="645"/>
    </location>
</feature>
<feature type="region of interest" description="Disordered" evidence="1">
    <location>
        <begin position="341"/>
        <end position="389"/>
    </location>
</feature>
<dbReference type="PANTHER" id="PTHR23330:SF9">
    <property type="entry name" value="PROLINE-RICH PROTEIN 11"/>
    <property type="match status" value="1"/>
</dbReference>
<feature type="compositionally biased region" description="Low complexity" evidence="1">
    <location>
        <begin position="343"/>
        <end position="388"/>
    </location>
</feature>
<organism evidence="2 3">
    <name type="scientific">Sporothrix eucalyptigena</name>
    <dbReference type="NCBI Taxonomy" id="1812306"/>
    <lineage>
        <taxon>Eukaryota</taxon>
        <taxon>Fungi</taxon>
        <taxon>Dikarya</taxon>
        <taxon>Ascomycota</taxon>
        <taxon>Pezizomycotina</taxon>
        <taxon>Sordariomycetes</taxon>
        <taxon>Sordariomycetidae</taxon>
        <taxon>Ophiostomatales</taxon>
        <taxon>Ophiostomataceae</taxon>
        <taxon>Sporothrix</taxon>
    </lineage>
</organism>